<gene>
    <name evidence="2" type="ORF">ANCDUO_05768</name>
</gene>
<accession>A0A0C2DMT3</accession>
<dbReference type="Pfam" id="PF23309">
    <property type="entry name" value="DUF7083"/>
    <property type="match status" value="1"/>
</dbReference>
<sequence>MDVISAPAPASTAKFVTNSLSLCFPEFTYDPGNGFDVWYNHYENIIEKDGSTFDDPVRARLLVSKLDAATYARFTSHILPKKT</sequence>
<evidence type="ECO:0000313" key="3">
    <source>
        <dbReference type="Proteomes" id="UP000054047"/>
    </source>
</evidence>
<dbReference type="AlphaFoldDB" id="A0A0C2DMT3"/>
<feature type="domain" description="DUF7083" evidence="1">
    <location>
        <begin position="17"/>
        <end position="82"/>
    </location>
</feature>
<dbReference type="InterPro" id="IPR055510">
    <property type="entry name" value="DUF7083"/>
</dbReference>
<evidence type="ECO:0000259" key="1">
    <source>
        <dbReference type="Pfam" id="PF23309"/>
    </source>
</evidence>
<proteinExistence type="predicted"/>
<name>A0A0C2DMT3_9BILA</name>
<organism evidence="2 3">
    <name type="scientific">Ancylostoma duodenale</name>
    <dbReference type="NCBI Taxonomy" id="51022"/>
    <lineage>
        <taxon>Eukaryota</taxon>
        <taxon>Metazoa</taxon>
        <taxon>Ecdysozoa</taxon>
        <taxon>Nematoda</taxon>
        <taxon>Chromadorea</taxon>
        <taxon>Rhabditida</taxon>
        <taxon>Rhabditina</taxon>
        <taxon>Rhabditomorpha</taxon>
        <taxon>Strongyloidea</taxon>
        <taxon>Ancylostomatidae</taxon>
        <taxon>Ancylostomatinae</taxon>
        <taxon>Ancylostoma</taxon>
    </lineage>
</organism>
<evidence type="ECO:0000313" key="2">
    <source>
        <dbReference type="EMBL" id="KIH63927.1"/>
    </source>
</evidence>
<dbReference type="Proteomes" id="UP000054047">
    <property type="component" value="Unassembled WGS sequence"/>
</dbReference>
<reference evidence="2 3" key="1">
    <citation type="submission" date="2013-12" db="EMBL/GenBank/DDBJ databases">
        <title>Draft genome of the parsitic nematode Ancylostoma duodenale.</title>
        <authorList>
            <person name="Mitreva M."/>
        </authorList>
    </citation>
    <scope>NUCLEOTIDE SEQUENCE [LARGE SCALE GENOMIC DNA]</scope>
    <source>
        <strain evidence="2 3">Zhejiang</strain>
    </source>
</reference>
<keyword evidence="3" id="KW-1185">Reference proteome</keyword>
<dbReference type="OrthoDB" id="5830452at2759"/>
<dbReference type="EMBL" id="KN728353">
    <property type="protein sequence ID" value="KIH63927.1"/>
    <property type="molecule type" value="Genomic_DNA"/>
</dbReference>
<protein>
    <recommendedName>
        <fullName evidence="1">DUF7083 domain-containing protein</fullName>
    </recommendedName>
</protein>